<comment type="caution">
    <text evidence="1">The sequence shown here is derived from an EMBL/GenBank/DDBJ whole genome shotgun (WGS) entry which is preliminary data.</text>
</comment>
<dbReference type="AlphaFoldDB" id="A0A4Y2BBT1"/>
<proteinExistence type="predicted"/>
<name>A0A4Y2BBT1_ARAVE</name>
<evidence type="ECO:0000313" key="1">
    <source>
        <dbReference type="EMBL" id="GBL88564.1"/>
    </source>
</evidence>
<dbReference type="EMBL" id="BGPR01000061">
    <property type="protein sequence ID" value="GBL88564.1"/>
    <property type="molecule type" value="Genomic_DNA"/>
</dbReference>
<dbReference type="Proteomes" id="UP000499080">
    <property type="component" value="Unassembled WGS sequence"/>
</dbReference>
<evidence type="ECO:0000313" key="2">
    <source>
        <dbReference type="Proteomes" id="UP000499080"/>
    </source>
</evidence>
<sequence length="189" mass="21011">MVFLWTKKCTARGKTNLITFLHETQNSFCIVKAHSDRMFPDAQYNCCFYNVGLRFSMKTPGFLPECLLPDRKLKCCLSSALRISRLLFLKVAFKIAGQNAYKIAGHDAFKIADLDAYKIAGHGAFKITAHYAFKIAGHYAFEIADLDANKIADLHGYKIAGHGAFKIAGHDAYKISGLDAFKIVGHLVT</sequence>
<protein>
    <submittedName>
        <fullName evidence="1">Uncharacterized protein</fullName>
    </submittedName>
</protein>
<reference evidence="1 2" key="1">
    <citation type="journal article" date="2019" name="Sci. Rep.">
        <title>Orb-weaving spider Araneus ventricosus genome elucidates the spidroin gene catalogue.</title>
        <authorList>
            <person name="Kono N."/>
            <person name="Nakamura H."/>
            <person name="Ohtoshi R."/>
            <person name="Moran D.A.P."/>
            <person name="Shinohara A."/>
            <person name="Yoshida Y."/>
            <person name="Fujiwara M."/>
            <person name="Mori M."/>
            <person name="Tomita M."/>
            <person name="Arakawa K."/>
        </authorList>
    </citation>
    <scope>NUCLEOTIDE SEQUENCE [LARGE SCALE GENOMIC DNA]</scope>
</reference>
<accession>A0A4Y2BBT1</accession>
<gene>
    <name evidence="1" type="ORF">AVEN_195581_1</name>
</gene>
<keyword evidence="2" id="KW-1185">Reference proteome</keyword>
<organism evidence="1 2">
    <name type="scientific">Araneus ventricosus</name>
    <name type="common">Orbweaver spider</name>
    <name type="synonym">Epeira ventricosa</name>
    <dbReference type="NCBI Taxonomy" id="182803"/>
    <lineage>
        <taxon>Eukaryota</taxon>
        <taxon>Metazoa</taxon>
        <taxon>Ecdysozoa</taxon>
        <taxon>Arthropoda</taxon>
        <taxon>Chelicerata</taxon>
        <taxon>Arachnida</taxon>
        <taxon>Araneae</taxon>
        <taxon>Araneomorphae</taxon>
        <taxon>Entelegynae</taxon>
        <taxon>Araneoidea</taxon>
        <taxon>Araneidae</taxon>
        <taxon>Araneus</taxon>
    </lineage>
</organism>